<dbReference type="PANTHER" id="PTHR42953">
    <property type="entry name" value="HIGH-AFFINITY ZINC UPTAKE SYSTEM PROTEIN ZNUA-RELATED"/>
    <property type="match status" value="1"/>
</dbReference>
<evidence type="ECO:0000256" key="4">
    <source>
        <dbReference type="ARBA" id="ARBA00022729"/>
    </source>
</evidence>
<dbReference type="SUPFAM" id="SSF53807">
    <property type="entry name" value="Helical backbone' metal receptor"/>
    <property type="match status" value="1"/>
</dbReference>
<dbReference type="PANTHER" id="PTHR42953:SF1">
    <property type="entry name" value="METAL-BINDING PROTEIN HI_0362-RELATED"/>
    <property type="match status" value="1"/>
</dbReference>
<comment type="subcellular location">
    <subcellularLocation>
        <location evidence="1">Cell envelope</location>
    </subcellularLocation>
</comment>
<evidence type="ECO:0000313" key="8">
    <source>
        <dbReference type="EMBL" id="WZW97821.1"/>
    </source>
</evidence>
<sequence length="340" mass="34256">MTATALRSAALVGALGLALAGCTSPAGSTSAAGVSDATAAASDPVAIATTTQLGSVLSDITQCAGTTSATLMGPGDDPHAFAVSSAQVAQMVRAQLVVANGLGLEQGLESALANAASDGGTVYEVAPDLDPLTYEEIEASQADAHAGHAHAEEAASEDHDGHDHGAEDPHVHMDVARMALAAEKIGERLASATGDDQYTSCGAEVAASLRETDAEVREILAAVPAENRILITDHEAYNYFAAAYDFDVAGVVIPGGSTDAEPSSADLAELVAVIEEDDVQAIFSNNTVNPALVEALAREAGTQVQVVQLYEGSVGAPGTDAATYAGMMLANARLIADALA</sequence>
<gene>
    <name evidence="8" type="ORF">PCC79_13080</name>
</gene>
<evidence type="ECO:0000256" key="1">
    <source>
        <dbReference type="ARBA" id="ARBA00004196"/>
    </source>
</evidence>
<evidence type="ECO:0000256" key="7">
    <source>
        <dbReference type="SAM" id="SignalP"/>
    </source>
</evidence>
<evidence type="ECO:0000256" key="3">
    <source>
        <dbReference type="ARBA" id="ARBA00022723"/>
    </source>
</evidence>
<organism evidence="8 9">
    <name type="scientific">Propioniciclava soli</name>
    <dbReference type="NCBI Taxonomy" id="2775081"/>
    <lineage>
        <taxon>Bacteria</taxon>
        <taxon>Bacillati</taxon>
        <taxon>Actinomycetota</taxon>
        <taxon>Actinomycetes</taxon>
        <taxon>Propionibacteriales</taxon>
        <taxon>Propionibacteriaceae</taxon>
        <taxon>Propioniciclava</taxon>
    </lineage>
</organism>
<evidence type="ECO:0000256" key="2">
    <source>
        <dbReference type="ARBA" id="ARBA00022448"/>
    </source>
</evidence>
<keyword evidence="9" id="KW-1185">Reference proteome</keyword>
<proteinExistence type="inferred from homology"/>
<dbReference type="PROSITE" id="PS51257">
    <property type="entry name" value="PROKAR_LIPOPROTEIN"/>
    <property type="match status" value="1"/>
</dbReference>
<accession>A0ABZ3C5A5</accession>
<evidence type="ECO:0000256" key="6">
    <source>
        <dbReference type="SAM" id="MobiDB-lite"/>
    </source>
</evidence>
<dbReference type="InterPro" id="IPR050492">
    <property type="entry name" value="Bact_metal-bind_prot9"/>
</dbReference>
<feature type="chain" id="PRO_5046017575" evidence="7">
    <location>
        <begin position="21"/>
        <end position="340"/>
    </location>
</feature>
<dbReference type="Pfam" id="PF01297">
    <property type="entry name" value="ZnuA"/>
    <property type="match status" value="1"/>
</dbReference>
<dbReference type="InterPro" id="IPR006127">
    <property type="entry name" value="ZnuA-like"/>
</dbReference>
<name>A0ABZ3C5A5_9ACTN</name>
<dbReference type="Gene3D" id="3.40.50.1980">
    <property type="entry name" value="Nitrogenase molybdenum iron protein domain"/>
    <property type="match status" value="2"/>
</dbReference>
<keyword evidence="3" id="KW-0479">Metal-binding</keyword>
<keyword evidence="2 5" id="KW-0813">Transport</keyword>
<protein>
    <submittedName>
        <fullName evidence="8">Metal ABC transporter substrate-binding protein</fullName>
    </submittedName>
</protein>
<dbReference type="PRINTS" id="PR00690">
    <property type="entry name" value="ADHESNFAMILY"/>
</dbReference>
<dbReference type="InterPro" id="IPR006128">
    <property type="entry name" value="Lipoprotein_PsaA-like"/>
</dbReference>
<reference evidence="8 9" key="1">
    <citation type="journal article" date="2023" name="Environ Microbiome">
        <title>A coral-associated actinobacterium mitigates coral bleaching under heat stress.</title>
        <authorList>
            <person name="Li J."/>
            <person name="Zou Y."/>
            <person name="Li Q."/>
            <person name="Zhang J."/>
            <person name="Bourne D.G."/>
            <person name="Lyu Y."/>
            <person name="Liu C."/>
            <person name="Zhang S."/>
        </authorList>
    </citation>
    <scope>NUCLEOTIDE SEQUENCE [LARGE SCALE GENOMIC DNA]</scope>
    <source>
        <strain evidence="8 9">SCSIO 13291</strain>
    </source>
</reference>
<keyword evidence="4 7" id="KW-0732">Signal</keyword>
<feature type="region of interest" description="Disordered" evidence="6">
    <location>
        <begin position="142"/>
        <end position="168"/>
    </location>
</feature>
<feature type="compositionally biased region" description="Basic and acidic residues" evidence="6">
    <location>
        <begin position="145"/>
        <end position="168"/>
    </location>
</feature>
<evidence type="ECO:0000313" key="9">
    <source>
        <dbReference type="Proteomes" id="UP001434337"/>
    </source>
</evidence>
<comment type="similarity">
    <text evidence="5">Belongs to the bacterial solute-binding protein 9 family.</text>
</comment>
<dbReference type="Proteomes" id="UP001434337">
    <property type="component" value="Chromosome"/>
</dbReference>
<dbReference type="RefSeq" id="WP_342372085.1">
    <property type="nucleotide sequence ID" value="NZ_CP115965.1"/>
</dbReference>
<feature type="signal peptide" evidence="7">
    <location>
        <begin position="1"/>
        <end position="20"/>
    </location>
</feature>
<evidence type="ECO:0000256" key="5">
    <source>
        <dbReference type="RuleBase" id="RU003512"/>
    </source>
</evidence>
<dbReference type="EMBL" id="CP115965">
    <property type="protein sequence ID" value="WZW97821.1"/>
    <property type="molecule type" value="Genomic_DNA"/>
</dbReference>